<evidence type="ECO:0000256" key="3">
    <source>
        <dbReference type="ARBA" id="ARBA00022723"/>
    </source>
</evidence>
<name>A0ABW6BBC2_9SPHI</name>
<dbReference type="PANTHER" id="PTHR13778">
    <property type="entry name" value="GLYCOSYLTRANSFERASE 8 DOMAIN-CONTAINING PROTEIN"/>
    <property type="match status" value="1"/>
</dbReference>
<gene>
    <name evidence="4" type="ORF">ACFS7Y_05520</name>
</gene>
<dbReference type="InterPro" id="IPR002495">
    <property type="entry name" value="Glyco_trans_8"/>
</dbReference>
<comment type="caution">
    <text evidence="4">The sequence shown here is derived from an EMBL/GenBank/DDBJ whole genome shotgun (WGS) entry which is preliminary data.</text>
</comment>
<evidence type="ECO:0000256" key="2">
    <source>
        <dbReference type="ARBA" id="ARBA00022679"/>
    </source>
</evidence>
<dbReference type="Pfam" id="PF01501">
    <property type="entry name" value="Glyco_transf_8"/>
    <property type="match status" value="1"/>
</dbReference>
<keyword evidence="2" id="KW-0808">Transferase</keyword>
<keyword evidence="5" id="KW-1185">Reference proteome</keyword>
<dbReference type="PANTHER" id="PTHR13778:SF47">
    <property type="entry name" value="LIPOPOLYSACCHARIDE 1,3-GALACTOSYLTRANSFERASE"/>
    <property type="match status" value="1"/>
</dbReference>
<keyword evidence="1" id="KW-0328">Glycosyltransferase</keyword>
<accession>A0ABW6BBC2</accession>
<dbReference type="SUPFAM" id="SSF53448">
    <property type="entry name" value="Nucleotide-diphospho-sugar transferases"/>
    <property type="match status" value="1"/>
</dbReference>
<organism evidence="4 5">
    <name type="scientific">Sphingobacterium bambusae</name>
    <dbReference type="NCBI Taxonomy" id="662858"/>
    <lineage>
        <taxon>Bacteria</taxon>
        <taxon>Pseudomonadati</taxon>
        <taxon>Bacteroidota</taxon>
        <taxon>Sphingobacteriia</taxon>
        <taxon>Sphingobacteriales</taxon>
        <taxon>Sphingobacteriaceae</taxon>
        <taxon>Sphingobacterium</taxon>
    </lineage>
</organism>
<sequence length="315" mass="36364">MEVVSEDIPVVIAFTPNYFVPVATCISSVLRNADEDARFHFICLLTEALPEHMQQLLNELVGELGRFTFMDLTGTLSADIYVDPKYTIAASYRLLLPDLLPQYDKVLYIDCDMIFRNDLSELYHRVDLDDNYMAGVFEATLEQQLAHMQVIGCAPGTYINSGLLLMNLKKLREDGMVAKFLEAATQEGLEFPDQDVINQLCKGRIIGLPPFWNSIRTFLLPQYKADFLRFYTEQDWQTVQRKGNVHYTGPKPWKTFTVAFDLWWRYYFKLPKPMQALLIIPTKLSLLAKIYQTFLGKTILDGTRALYRKLKRNEG</sequence>
<dbReference type="EMBL" id="JBHUPB010000004">
    <property type="protein sequence ID" value="MFD2966833.1"/>
    <property type="molecule type" value="Genomic_DNA"/>
</dbReference>
<dbReference type="InterPro" id="IPR050748">
    <property type="entry name" value="Glycosyltrans_8_dom-fam"/>
</dbReference>
<reference evidence="5" key="1">
    <citation type="journal article" date="2019" name="Int. J. Syst. Evol. Microbiol.">
        <title>The Global Catalogue of Microorganisms (GCM) 10K type strain sequencing project: providing services to taxonomists for standard genome sequencing and annotation.</title>
        <authorList>
            <consortium name="The Broad Institute Genomics Platform"/>
            <consortium name="The Broad Institute Genome Sequencing Center for Infectious Disease"/>
            <person name="Wu L."/>
            <person name="Ma J."/>
        </authorList>
    </citation>
    <scope>NUCLEOTIDE SEQUENCE [LARGE SCALE GENOMIC DNA]</scope>
    <source>
        <strain evidence="5">KCTC 22814</strain>
    </source>
</reference>
<dbReference type="CDD" id="cd04194">
    <property type="entry name" value="GT8_A4GalT_like"/>
    <property type="match status" value="1"/>
</dbReference>
<evidence type="ECO:0000313" key="4">
    <source>
        <dbReference type="EMBL" id="MFD2966833.1"/>
    </source>
</evidence>
<dbReference type="Proteomes" id="UP001597525">
    <property type="component" value="Unassembled WGS sequence"/>
</dbReference>
<proteinExistence type="predicted"/>
<keyword evidence="3" id="KW-0479">Metal-binding</keyword>
<protein>
    <submittedName>
        <fullName evidence="4">Glycosyltransferase family 8 protein</fullName>
    </submittedName>
</protein>
<dbReference type="InterPro" id="IPR029044">
    <property type="entry name" value="Nucleotide-diphossugar_trans"/>
</dbReference>
<dbReference type="Gene3D" id="3.90.550.10">
    <property type="entry name" value="Spore Coat Polysaccharide Biosynthesis Protein SpsA, Chain A"/>
    <property type="match status" value="1"/>
</dbReference>
<evidence type="ECO:0000313" key="5">
    <source>
        <dbReference type="Proteomes" id="UP001597525"/>
    </source>
</evidence>
<dbReference type="RefSeq" id="WP_320182532.1">
    <property type="nucleotide sequence ID" value="NZ_CP138332.1"/>
</dbReference>
<evidence type="ECO:0000256" key="1">
    <source>
        <dbReference type="ARBA" id="ARBA00022676"/>
    </source>
</evidence>